<dbReference type="InterPro" id="IPR016208">
    <property type="entry name" value="Ald_Oxase/xanthine_DH-like"/>
</dbReference>
<feature type="domain" description="Aldehyde oxidase/xanthine dehydrogenase second molybdopterin binding" evidence="2">
    <location>
        <begin position="26"/>
        <end position="115"/>
    </location>
</feature>
<dbReference type="SUPFAM" id="SSF56003">
    <property type="entry name" value="Molybdenum cofactor-binding domain"/>
    <property type="match status" value="1"/>
</dbReference>
<comment type="caution">
    <text evidence="3">The sequence shown here is derived from an EMBL/GenBank/DDBJ whole genome shotgun (WGS) entry which is preliminary data.</text>
</comment>
<dbReference type="Gene3D" id="3.30.365.10">
    <property type="entry name" value="Aldehyde oxidase/xanthine dehydrogenase, molybdopterin binding domain"/>
    <property type="match status" value="1"/>
</dbReference>
<dbReference type="Pfam" id="PF20256">
    <property type="entry name" value="MoCoBD_2"/>
    <property type="match status" value="1"/>
</dbReference>
<sequence>MELARAAAVGGEQESSGALDVTAVHRVSTVTSTMGVHAAIVGVHRRTGIIKVLRYAVSHEGGREINPRIVEGQIIGGVAQGVGGALFEQWKYSETGQPQSTTFAAYHLPLTTDMPMVRVRHLYADTPANPIGVR</sequence>
<dbReference type="PANTHER" id="PTHR11908:SF132">
    <property type="entry name" value="ALDEHYDE OXIDASE 1-RELATED"/>
    <property type="match status" value="1"/>
</dbReference>
<dbReference type="InterPro" id="IPR037165">
    <property type="entry name" value="AldOxase/xan_DH_Mopterin-bd_sf"/>
</dbReference>
<feature type="non-terminal residue" evidence="3">
    <location>
        <position position="134"/>
    </location>
</feature>
<dbReference type="PANTHER" id="PTHR11908">
    <property type="entry name" value="XANTHINE DEHYDROGENASE"/>
    <property type="match status" value="1"/>
</dbReference>
<dbReference type="AlphaFoldDB" id="A0ABD5EEF9"/>
<accession>A0ABD5EEF9</accession>
<keyword evidence="1" id="KW-0500">Molybdenum</keyword>
<dbReference type="InterPro" id="IPR046867">
    <property type="entry name" value="AldOxase/xan_DH_MoCoBD2"/>
</dbReference>
<dbReference type="EMBL" id="JAVRER010000181">
    <property type="protein sequence ID" value="MDT0419836.1"/>
    <property type="molecule type" value="Genomic_DNA"/>
</dbReference>
<gene>
    <name evidence="3" type="ORF">RM574_30650</name>
</gene>
<name>A0ABD5EEF9_9ACTN</name>
<proteinExistence type="predicted"/>
<dbReference type="RefSeq" id="WP_311677807.1">
    <property type="nucleotide sequence ID" value="NZ_JAVRER010000181.1"/>
</dbReference>
<protein>
    <submittedName>
        <fullName evidence="3">Molybdopterin cofactor-binding domain-containing protein</fullName>
    </submittedName>
</protein>
<evidence type="ECO:0000313" key="3">
    <source>
        <dbReference type="EMBL" id="MDT0419836.1"/>
    </source>
</evidence>
<organism evidence="3 4">
    <name type="scientific">Streptomyces evansiae</name>
    <dbReference type="NCBI Taxonomy" id="3075535"/>
    <lineage>
        <taxon>Bacteria</taxon>
        <taxon>Bacillati</taxon>
        <taxon>Actinomycetota</taxon>
        <taxon>Actinomycetes</taxon>
        <taxon>Kitasatosporales</taxon>
        <taxon>Streptomycetaceae</taxon>
        <taxon>Streptomyces</taxon>
    </lineage>
</organism>
<evidence type="ECO:0000313" key="4">
    <source>
        <dbReference type="Proteomes" id="UP001183607"/>
    </source>
</evidence>
<reference evidence="4" key="1">
    <citation type="submission" date="2023-07" db="EMBL/GenBank/DDBJ databases">
        <title>30 novel species of actinomycetes from the DSMZ collection.</title>
        <authorList>
            <person name="Nouioui I."/>
        </authorList>
    </citation>
    <scope>NUCLEOTIDE SEQUENCE [LARGE SCALE GENOMIC DNA]</scope>
    <source>
        <strain evidence="4">DSM 41982</strain>
    </source>
</reference>
<evidence type="ECO:0000259" key="2">
    <source>
        <dbReference type="Pfam" id="PF20256"/>
    </source>
</evidence>
<dbReference type="Proteomes" id="UP001183607">
    <property type="component" value="Unassembled WGS sequence"/>
</dbReference>
<evidence type="ECO:0000256" key="1">
    <source>
        <dbReference type="ARBA" id="ARBA00022505"/>
    </source>
</evidence>